<sequence length="1133" mass="127671">MGNQLMFYYGVFLKFMSMPQLIERYRKPVLITVGLVLLYTLAGFVLLPKYMQSKLPELIETETGRKASLELVEFNPFSLKLSLQGFSMQEKDLQTFVSFKELFTNIQVWSSIRNLTLVLDILRLTEPFVRIESLKDGQYNFSDLLSGKEEQETEQSEGIFPIIINKIALINGQFARIDALKSEPVNKIIHNINLQLDDFATLPDKGADLGFSMALGKESKLQWLGNFGVNPILSKGEITVEDLHFSDVWSLFLQDLVQFKWLAGNQSITFKYELSYSEDELFFKLTEGRLLTQNLTFVDRKYNKEFLSMPYFLVEGLSFDLNKHTIDIEKVASKGADFKLWFEQSGQLNYQGAFAVKESELETAKENPQQAQQTEVLPWNLNIQDIAVKDTKINFSDKRNEEAVLLNIAAVDMGVKNYHLLANELVQITANQGYMNLRELILSTNKEAELIKVPLIQVSDIDFNLQDKNVKINAIHTNDALIKAWLAKNGEFNYQSLFAPASTKPEEQGAESKMSDTQAKPWLLELAEFKIDNYALEFKDYTTARPVSLNLTEVNFAVTEFNNQQGAQLPISFSSRFNQQGIINISGQSVIEPFKTDLDIAISKVGIDSFEPYINQAARLDIIGGNFNTQGKLAISQAKQADLQLQYRGQIDIKDLHTRDQILKQDFLKWQKLTLAGLDFNLHPGELKIKSVSLDRPYARVTIKEDKTTNINDIIVAEKSDKQQKATTNAASPFVYKIDKTNISHGESDFSDYSLILPFVVHLNDLKGGISNISSNQKNKTKVDLNGKAFDLSPVVVQGNFNASMDDLDIAMHFKSFPLPFLSPYMVEFSGDKIEKGKMSLDLRYQVSDKKLTATNELVIDQFKLGEKVDNPDAVKLPLRLAAVLLKDKDGRININMPVKGSMDDPEFSLRGLVLDVFINLLTKVAASPFTAIGSFLGSNADYSVVTFEAGNAEINAEQGKKLDELATALVQKTELSLDIRGMAYTNQDWPAMNKVALMDKLKQIHADELKKAGKTRRAAYIELSGDEYQRLLADLFIQTFPDLAQRSIFGTPKLTYPEMGDFYTVANNMLTAMIKPDNNKLAILALTRARNIAAYMLNKEGITQSRIFILDGKVIADAEHNQLNTDLSLKVE</sequence>
<feature type="transmembrane region" description="Helical" evidence="1">
    <location>
        <begin position="29"/>
        <end position="47"/>
    </location>
</feature>
<keyword evidence="1" id="KW-0812">Transmembrane</keyword>
<reference evidence="2 3" key="1">
    <citation type="submission" date="2015-12" db="EMBL/GenBank/DDBJ databases">
        <authorList>
            <person name="Shamseldin A."/>
            <person name="Moawad H."/>
            <person name="Abd El-Rahim W.M."/>
            <person name="Sadowsky M.J."/>
        </authorList>
    </citation>
    <scope>NUCLEOTIDE SEQUENCE [LARGE SCALE GENOMIC DNA]</scope>
    <source>
        <strain evidence="2 3">WF1</strain>
    </source>
</reference>
<evidence type="ECO:0000313" key="3">
    <source>
        <dbReference type="Proteomes" id="UP000191980"/>
    </source>
</evidence>
<dbReference type="STRING" id="1420851.AU255_12085"/>
<keyword evidence="1" id="KW-0472">Membrane</keyword>
<dbReference type="AlphaFoldDB" id="A0A1V8MAC7"/>
<dbReference type="Proteomes" id="UP000191980">
    <property type="component" value="Unassembled WGS sequence"/>
</dbReference>
<protein>
    <recommendedName>
        <fullName evidence="4">DUF748 domain-containing protein</fullName>
    </recommendedName>
</protein>
<organism evidence="2 3">
    <name type="scientific">Methyloprofundus sedimenti</name>
    <dbReference type="NCBI Taxonomy" id="1420851"/>
    <lineage>
        <taxon>Bacteria</taxon>
        <taxon>Pseudomonadati</taxon>
        <taxon>Pseudomonadota</taxon>
        <taxon>Gammaproteobacteria</taxon>
        <taxon>Methylococcales</taxon>
        <taxon>Methylococcaceae</taxon>
        <taxon>Methyloprofundus</taxon>
    </lineage>
</organism>
<dbReference type="InterPro" id="IPR052894">
    <property type="entry name" value="AsmA-related"/>
</dbReference>
<dbReference type="GO" id="GO:0005886">
    <property type="term" value="C:plasma membrane"/>
    <property type="evidence" value="ECO:0007669"/>
    <property type="project" value="TreeGrafter"/>
</dbReference>
<dbReference type="PANTHER" id="PTHR30441">
    <property type="entry name" value="DUF748 DOMAIN-CONTAINING PROTEIN"/>
    <property type="match status" value="1"/>
</dbReference>
<evidence type="ECO:0000256" key="1">
    <source>
        <dbReference type="SAM" id="Phobius"/>
    </source>
</evidence>
<name>A0A1V8MAC7_9GAMM</name>
<keyword evidence="1" id="KW-1133">Transmembrane helix</keyword>
<proteinExistence type="predicted"/>
<accession>A0A1V8MAC7</accession>
<dbReference type="PANTHER" id="PTHR30441:SF8">
    <property type="entry name" value="DUF748 DOMAIN-CONTAINING PROTEIN"/>
    <property type="match status" value="1"/>
</dbReference>
<evidence type="ECO:0008006" key="4">
    <source>
        <dbReference type="Google" id="ProtNLM"/>
    </source>
</evidence>
<dbReference type="GO" id="GO:0090313">
    <property type="term" value="P:regulation of protein targeting to membrane"/>
    <property type="evidence" value="ECO:0007669"/>
    <property type="project" value="TreeGrafter"/>
</dbReference>
<comment type="caution">
    <text evidence="2">The sequence shown here is derived from an EMBL/GenBank/DDBJ whole genome shotgun (WGS) entry which is preliminary data.</text>
</comment>
<dbReference type="InterPro" id="IPR008023">
    <property type="entry name" value="DUF748"/>
</dbReference>
<dbReference type="Pfam" id="PF05359">
    <property type="entry name" value="DUF748"/>
    <property type="match status" value="1"/>
</dbReference>
<gene>
    <name evidence="2" type="ORF">AU255_12085</name>
</gene>
<keyword evidence="3" id="KW-1185">Reference proteome</keyword>
<evidence type="ECO:0000313" key="2">
    <source>
        <dbReference type="EMBL" id="OQK18515.1"/>
    </source>
</evidence>
<dbReference type="EMBL" id="LPUF01000001">
    <property type="protein sequence ID" value="OQK18515.1"/>
    <property type="molecule type" value="Genomic_DNA"/>
</dbReference>